<comment type="similarity">
    <text evidence="2">Belongs to the UPP synthase family.</text>
</comment>
<evidence type="ECO:0000313" key="3">
    <source>
        <dbReference type="EMBL" id="MBJ3775541.1"/>
    </source>
</evidence>
<protein>
    <recommendedName>
        <fullName evidence="2">Isoprenyl transferase</fullName>
        <ecNumber evidence="2">2.5.1.-</ecNumber>
    </recommendedName>
</protein>
<dbReference type="SUPFAM" id="SSF64005">
    <property type="entry name" value="Undecaprenyl diphosphate synthase"/>
    <property type="match status" value="1"/>
</dbReference>
<comment type="cofactor">
    <cofactor evidence="2">
        <name>Mg(2+)</name>
        <dbReference type="ChEBI" id="CHEBI:18420"/>
    </cofactor>
    <text evidence="2">Binds 2 magnesium ions per subunit.</text>
</comment>
<evidence type="ECO:0000256" key="1">
    <source>
        <dbReference type="ARBA" id="ARBA00022679"/>
    </source>
</evidence>
<dbReference type="Gene3D" id="3.40.1180.10">
    <property type="entry name" value="Decaprenyl diphosphate synthase-like"/>
    <property type="match status" value="1"/>
</dbReference>
<dbReference type="GO" id="GO:0016094">
    <property type="term" value="P:polyprenol biosynthetic process"/>
    <property type="evidence" value="ECO:0007669"/>
    <property type="project" value="TreeGrafter"/>
</dbReference>
<comment type="caution">
    <text evidence="3">The sequence shown here is derived from an EMBL/GenBank/DDBJ whole genome shotgun (WGS) entry which is preliminary data.</text>
</comment>
<dbReference type="HAMAP" id="MF_01139">
    <property type="entry name" value="ISPT"/>
    <property type="match status" value="1"/>
</dbReference>
<feature type="binding site" evidence="2">
    <location>
        <begin position="176"/>
        <end position="178"/>
    </location>
    <ligand>
        <name>substrate</name>
    </ligand>
</feature>
<keyword evidence="1 2" id="KW-0808">Transferase</keyword>
<feature type="active site" evidence="2">
    <location>
        <position position="2"/>
    </location>
</feature>
<dbReference type="PANTHER" id="PTHR10291">
    <property type="entry name" value="DEHYDRODOLICHYL DIPHOSPHATE SYNTHASE FAMILY MEMBER"/>
    <property type="match status" value="1"/>
</dbReference>
<keyword evidence="2" id="KW-0460">Magnesium</keyword>
<keyword evidence="2" id="KW-0479">Metal-binding</keyword>
<comment type="subunit">
    <text evidence="2">Homodimer.</text>
</comment>
<evidence type="ECO:0000256" key="2">
    <source>
        <dbReference type="HAMAP-Rule" id="MF_01139"/>
    </source>
</evidence>
<dbReference type="PROSITE" id="PS01066">
    <property type="entry name" value="UPP_SYNTHASE"/>
    <property type="match status" value="1"/>
</dbReference>
<feature type="binding site" evidence="2">
    <location>
        <position position="170"/>
    </location>
    <ligand>
        <name>substrate</name>
    </ligand>
</feature>
<dbReference type="EMBL" id="JAEKJA010000005">
    <property type="protein sequence ID" value="MBJ3775541.1"/>
    <property type="molecule type" value="Genomic_DNA"/>
</dbReference>
<dbReference type="InterPro" id="IPR036424">
    <property type="entry name" value="UPP_synth-like_sf"/>
</dbReference>
<dbReference type="AlphaFoldDB" id="A0A934MH00"/>
<gene>
    <name evidence="3" type="primary">uppS</name>
    <name evidence="3" type="ORF">JCR33_07595</name>
</gene>
<dbReference type="InterPro" id="IPR018520">
    <property type="entry name" value="UPP_synth-like_CS"/>
</dbReference>
<feature type="binding site" evidence="2">
    <location>
        <position position="15"/>
    </location>
    <ligand>
        <name>substrate</name>
    </ligand>
</feature>
<dbReference type="NCBIfam" id="TIGR00055">
    <property type="entry name" value="uppS"/>
    <property type="match status" value="1"/>
</dbReference>
<dbReference type="Proteomes" id="UP000609531">
    <property type="component" value="Unassembled WGS sequence"/>
</dbReference>
<dbReference type="PANTHER" id="PTHR10291:SF0">
    <property type="entry name" value="DEHYDRODOLICHYL DIPHOSPHATE SYNTHASE 2"/>
    <property type="match status" value="1"/>
</dbReference>
<dbReference type="GO" id="GO:0000287">
    <property type="term" value="F:magnesium ion binding"/>
    <property type="evidence" value="ECO:0007669"/>
    <property type="project" value="UniProtKB-UniRule"/>
</dbReference>
<feature type="binding site" evidence="2">
    <location>
        <begin position="3"/>
        <end position="6"/>
    </location>
    <ligand>
        <name>substrate</name>
    </ligand>
</feature>
<feature type="binding site" evidence="2">
    <location>
        <begin position="47"/>
        <end position="49"/>
    </location>
    <ligand>
        <name>substrate</name>
    </ligand>
</feature>
<dbReference type="GO" id="GO:0005829">
    <property type="term" value="C:cytosol"/>
    <property type="evidence" value="ECO:0007669"/>
    <property type="project" value="TreeGrafter"/>
</dbReference>
<feature type="binding site" evidence="2">
    <location>
        <position position="51"/>
    </location>
    <ligand>
        <name>substrate</name>
    </ligand>
</feature>
<feature type="active site" description="Proton acceptor" evidence="2">
    <location>
        <position position="50"/>
    </location>
</feature>
<feature type="binding site" evidence="2">
    <location>
        <position position="53"/>
    </location>
    <ligand>
        <name>substrate</name>
    </ligand>
</feature>
<feature type="binding site" evidence="2">
    <location>
        <position position="7"/>
    </location>
    <ligand>
        <name>substrate</name>
    </ligand>
</feature>
<dbReference type="GO" id="GO:0008834">
    <property type="term" value="F:ditrans,polycis-undecaprenyl-diphosphate synthase [(2E,6E)-farnesyl-diphosphate specific] activity"/>
    <property type="evidence" value="ECO:0007669"/>
    <property type="project" value="TreeGrafter"/>
</dbReference>
<reference evidence="3" key="1">
    <citation type="submission" date="2020-12" db="EMBL/GenBank/DDBJ databases">
        <title>Bacterial taxonomy.</title>
        <authorList>
            <person name="Pan X."/>
        </authorList>
    </citation>
    <scope>NUCLEOTIDE SEQUENCE</scope>
    <source>
        <strain evidence="3">B2012</strain>
    </source>
</reference>
<evidence type="ECO:0000313" key="4">
    <source>
        <dbReference type="Proteomes" id="UP000609531"/>
    </source>
</evidence>
<dbReference type="CDD" id="cd00475">
    <property type="entry name" value="Cis_IPPS"/>
    <property type="match status" value="1"/>
</dbReference>
<dbReference type="Pfam" id="PF01255">
    <property type="entry name" value="Prenyltransf"/>
    <property type="match status" value="1"/>
</dbReference>
<sequence>MDGNGRWAARRGLPRTLGHRKGVEAVRRIVRHAGNRGVEVLTLFAFSRENWSRPAREIAELLSLLRFFIRNDLAELAGNGVAVNVIGSRDDLSDDLLDLIAEAEARTAGNDRMQLLLAFNYGGRDEIVRAARRIAEAAARGDLDPAALDESAFSSFLDTANFPDPDLVIRTSGELRVSNFLLWQSAYAEYAFPSVLWPDFDEALFDEALADFANRDRRFGAVPVSIARP</sequence>
<feature type="binding site" evidence="2">
    <location>
        <position position="19"/>
    </location>
    <ligand>
        <name>substrate</name>
    </ligand>
</feature>
<accession>A0A934MH00</accession>
<proteinExistence type="inferred from homology"/>
<keyword evidence="4" id="KW-1185">Reference proteome</keyword>
<dbReference type="FunFam" id="3.40.1180.10:FF:000001">
    <property type="entry name" value="(2E,6E)-farnesyl-diphosphate-specific ditrans,polycis-undecaprenyl-diphosphate synthase"/>
    <property type="match status" value="1"/>
</dbReference>
<comment type="function">
    <text evidence="2">Catalyzes the condensation of isopentenyl diphosphate (IPP) with allylic pyrophosphates generating different type of terpenoids.</text>
</comment>
<feature type="binding site" evidence="2">
    <location>
        <position position="189"/>
    </location>
    <ligand>
        <name>Mg(2+)</name>
        <dbReference type="ChEBI" id="CHEBI:18420"/>
    </ligand>
</feature>
<dbReference type="InterPro" id="IPR001441">
    <property type="entry name" value="UPP_synth-like"/>
</dbReference>
<feature type="binding site" evidence="2">
    <location>
        <position position="2"/>
    </location>
    <ligand>
        <name>Mg(2+)</name>
        <dbReference type="ChEBI" id="CHEBI:18420"/>
    </ligand>
</feature>
<dbReference type="EC" id="2.5.1.-" evidence="2"/>
<organism evidence="3 4">
    <name type="scientific">Acuticoccus mangrovi</name>
    <dbReference type="NCBI Taxonomy" id="2796142"/>
    <lineage>
        <taxon>Bacteria</taxon>
        <taxon>Pseudomonadati</taxon>
        <taxon>Pseudomonadota</taxon>
        <taxon>Alphaproteobacteria</taxon>
        <taxon>Hyphomicrobiales</taxon>
        <taxon>Amorphaceae</taxon>
        <taxon>Acuticoccus</taxon>
    </lineage>
</organism>
<name>A0A934MH00_9HYPH</name>